<dbReference type="Pfam" id="PF01232">
    <property type="entry name" value="Mannitol_dh"/>
    <property type="match status" value="1"/>
</dbReference>
<comment type="caution">
    <text evidence="5">The sequence shown here is derived from an EMBL/GenBank/DDBJ whole genome shotgun (WGS) entry which is preliminary data.</text>
</comment>
<dbReference type="InterPro" id="IPR013131">
    <property type="entry name" value="Mannitol_DH_N"/>
</dbReference>
<dbReference type="InterPro" id="IPR000669">
    <property type="entry name" value="Mannitol_DH"/>
</dbReference>
<dbReference type="PANTHER" id="PTHR43362">
    <property type="entry name" value="MANNITOL DEHYDROGENASE DSF1-RELATED"/>
    <property type="match status" value="1"/>
</dbReference>
<feature type="domain" description="Mannitol dehydrogenase C-terminal" evidence="4">
    <location>
        <begin position="307"/>
        <end position="497"/>
    </location>
</feature>
<dbReference type="STRING" id="1210086.GCA_001613105_00290"/>
<dbReference type="InterPro" id="IPR008927">
    <property type="entry name" value="6-PGluconate_DH-like_C_sf"/>
</dbReference>
<dbReference type="Proteomes" id="UP000254869">
    <property type="component" value="Unassembled WGS sequence"/>
</dbReference>
<dbReference type="Pfam" id="PF08125">
    <property type="entry name" value="Mannitol_dh_C"/>
    <property type="match status" value="1"/>
</dbReference>
<dbReference type="Gene3D" id="1.10.1040.10">
    <property type="entry name" value="N-(1-d-carboxylethyl)-l-norvaline Dehydrogenase, domain 2"/>
    <property type="match status" value="1"/>
</dbReference>
<proteinExistence type="predicted"/>
<evidence type="ECO:0000313" key="6">
    <source>
        <dbReference type="Proteomes" id="UP000254869"/>
    </source>
</evidence>
<dbReference type="SUPFAM" id="SSF51735">
    <property type="entry name" value="NAD(P)-binding Rossmann-fold domains"/>
    <property type="match status" value="1"/>
</dbReference>
<reference evidence="5 6" key="1">
    <citation type="submission" date="2018-07" db="EMBL/GenBank/DDBJ databases">
        <title>Genomic Encyclopedia of Type Strains, Phase IV (KMG-IV): sequencing the most valuable type-strain genomes for metagenomic binning, comparative biology and taxonomic classification.</title>
        <authorList>
            <person name="Goeker M."/>
        </authorList>
    </citation>
    <scope>NUCLEOTIDE SEQUENCE [LARGE SCALE GENOMIC DNA]</scope>
    <source>
        <strain evidence="5 6">DSM 44290</strain>
    </source>
</reference>
<dbReference type="InterPro" id="IPR013118">
    <property type="entry name" value="Mannitol_DH_C"/>
</dbReference>
<organism evidence="5 6">
    <name type="scientific">Nocardia pseudobrasiliensis</name>
    <dbReference type="NCBI Taxonomy" id="45979"/>
    <lineage>
        <taxon>Bacteria</taxon>
        <taxon>Bacillati</taxon>
        <taxon>Actinomycetota</taxon>
        <taxon>Actinomycetes</taxon>
        <taxon>Mycobacteriales</taxon>
        <taxon>Nocardiaceae</taxon>
        <taxon>Nocardia</taxon>
    </lineage>
</organism>
<sequence>MLMARNTVLAEPALTDKSDPDLVPRLSAEKLATLPPAVTRPRFAPRSLTTGIVHLGCGAFHRAHQALVTQHAIEQTGDRRWGIAAVAMSRPDVVNALRAQDNLYTTLLHDGSEVRAEVVGTIREAVHAPSDHLGVARRIADPRVKIVTLTVTASGYCLSPATGRLDAGCDSVRHDLQCRSNPHTSIGMLVEGLAAVRRGGGTPPTVISCDNMTANGRQLRRAVIDFAALRDDRLADWIERNVQFPCSVVDRIVQPATSTDAAVTRNWLGGLEDRAPVSAEPFLTWTIEDFEGERPAWELGGAQFVSDVTDYELAKLRLLNGTHMLLAYLGGLAGHGTIAEASSDPALRALARQFMLAEQGPTVSLAEPELRRTVDDLMRRFRNPAIRHDMSRVGRNGSDKMIPRVIDAMSDNIAAGRPTPAAALLIAGWIRWFDACGADDAVMELIDDRADSLTELARGIADPHRRASEFLRRTDIFGTLPESARVEREVGDALAELTRDEVATVVRRRLLPEFDKE</sequence>
<dbReference type="InterPro" id="IPR013328">
    <property type="entry name" value="6PGD_dom2"/>
</dbReference>
<evidence type="ECO:0000256" key="2">
    <source>
        <dbReference type="ARBA" id="ARBA00048615"/>
    </source>
</evidence>
<evidence type="ECO:0000259" key="3">
    <source>
        <dbReference type="Pfam" id="PF01232"/>
    </source>
</evidence>
<dbReference type="Gene3D" id="3.40.50.720">
    <property type="entry name" value="NAD(P)-binding Rossmann-like Domain"/>
    <property type="match status" value="1"/>
</dbReference>
<dbReference type="InterPro" id="IPR036291">
    <property type="entry name" value="NAD(P)-bd_dom_sf"/>
</dbReference>
<protein>
    <submittedName>
        <fullName evidence="5">Fructuronate reductase</fullName>
    </submittedName>
</protein>
<name>A0A370IFH9_9NOCA</name>
<keyword evidence="1" id="KW-0560">Oxidoreductase</keyword>
<keyword evidence="6" id="KW-1185">Reference proteome</keyword>
<dbReference type="EMBL" id="QQBC01000001">
    <property type="protein sequence ID" value="RDI68901.1"/>
    <property type="molecule type" value="Genomic_DNA"/>
</dbReference>
<dbReference type="PRINTS" id="PR00084">
    <property type="entry name" value="MTLDHDRGNASE"/>
</dbReference>
<evidence type="ECO:0000256" key="1">
    <source>
        <dbReference type="ARBA" id="ARBA00023002"/>
    </source>
</evidence>
<comment type="catalytic activity">
    <reaction evidence="2">
        <text>D-mannitol 1-phosphate + NAD(+) = beta-D-fructose 6-phosphate + NADH + H(+)</text>
        <dbReference type="Rhea" id="RHEA:19661"/>
        <dbReference type="ChEBI" id="CHEBI:15378"/>
        <dbReference type="ChEBI" id="CHEBI:57540"/>
        <dbReference type="ChEBI" id="CHEBI:57634"/>
        <dbReference type="ChEBI" id="CHEBI:57945"/>
        <dbReference type="ChEBI" id="CHEBI:61381"/>
        <dbReference type="EC" id="1.1.1.17"/>
    </reaction>
</comment>
<accession>A0A370IFH9</accession>
<gene>
    <name evidence="5" type="ORF">DFR76_101437</name>
</gene>
<dbReference type="AlphaFoldDB" id="A0A370IFH9"/>
<dbReference type="PANTHER" id="PTHR43362:SF1">
    <property type="entry name" value="MANNITOL DEHYDROGENASE 2-RELATED"/>
    <property type="match status" value="1"/>
</dbReference>
<evidence type="ECO:0000259" key="4">
    <source>
        <dbReference type="Pfam" id="PF08125"/>
    </source>
</evidence>
<dbReference type="SUPFAM" id="SSF48179">
    <property type="entry name" value="6-phosphogluconate dehydrogenase C-terminal domain-like"/>
    <property type="match status" value="1"/>
</dbReference>
<dbReference type="GO" id="GO:0008926">
    <property type="term" value="F:mannitol-1-phosphate 5-dehydrogenase activity"/>
    <property type="evidence" value="ECO:0007669"/>
    <property type="project" value="UniProtKB-EC"/>
</dbReference>
<feature type="domain" description="Mannitol dehydrogenase N-terminal" evidence="3">
    <location>
        <begin position="51"/>
        <end position="298"/>
    </location>
</feature>
<evidence type="ECO:0000313" key="5">
    <source>
        <dbReference type="EMBL" id="RDI68901.1"/>
    </source>
</evidence>
<dbReference type="InterPro" id="IPR050988">
    <property type="entry name" value="Mannitol_DH/Oxidoreductase"/>
</dbReference>